<gene>
    <name evidence="1" type="ORF">MRB53_030686</name>
</gene>
<evidence type="ECO:0000313" key="2">
    <source>
        <dbReference type="Proteomes" id="UP001234297"/>
    </source>
</evidence>
<dbReference type="Proteomes" id="UP001234297">
    <property type="component" value="Chromosome 10"/>
</dbReference>
<evidence type="ECO:0000313" key="1">
    <source>
        <dbReference type="EMBL" id="KAJ8622157.1"/>
    </source>
</evidence>
<organism evidence="1 2">
    <name type="scientific">Persea americana</name>
    <name type="common">Avocado</name>
    <dbReference type="NCBI Taxonomy" id="3435"/>
    <lineage>
        <taxon>Eukaryota</taxon>
        <taxon>Viridiplantae</taxon>
        <taxon>Streptophyta</taxon>
        <taxon>Embryophyta</taxon>
        <taxon>Tracheophyta</taxon>
        <taxon>Spermatophyta</taxon>
        <taxon>Magnoliopsida</taxon>
        <taxon>Magnoliidae</taxon>
        <taxon>Laurales</taxon>
        <taxon>Lauraceae</taxon>
        <taxon>Persea</taxon>
    </lineage>
</organism>
<keyword evidence="2" id="KW-1185">Reference proteome</keyword>
<dbReference type="EMBL" id="CM056818">
    <property type="protein sequence ID" value="KAJ8622157.1"/>
    <property type="molecule type" value="Genomic_DNA"/>
</dbReference>
<protein>
    <submittedName>
        <fullName evidence="1">Uncharacterized protein</fullName>
    </submittedName>
</protein>
<reference evidence="1 2" key="1">
    <citation type="journal article" date="2022" name="Hortic Res">
        <title>A haplotype resolved chromosomal level avocado genome allows analysis of novel avocado genes.</title>
        <authorList>
            <person name="Nath O."/>
            <person name="Fletcher S.J."/>
            <person name="Hayward A."/>
            <person name="Shaw L.M."/>
            <person name="Masouleh A.K."/>
            <person name="Furtado A."/>
            <person name="Henry R.J."/>
            <person name="Mitter N."/>
        </authorList>
    </citation>
    <scope>NUCLEOTIDE SEQUENCE [LARGE SCALE GENOMIC DNA]</scope>
    <source>
        <strain evidence="2">cv. Hass</strain>
    </source>
</reference>
<comment type="caution">
    <text evidence="1">The sequence shown here is derived from an EMBL/GenBank/DDBJ whole genome shotgun (WGS) entry which is preliminary data.</text>
</comment>
<name>A0ACC2KMZ2_PERAE</name>
<sequence>MGNFFIDRPGGSSVVASLWGLIPFYCFEFTNIPYQIGKFFFAIPKIKYEVIWRVKLPLYIRFVNTQMLS</sequence>
<proteinExistence type="predicted"/>
<accession>A0ACC2KMZ2</accession>